<evidence type="ECO:0000313" key="1">
    <source>
        <dbReference type="Proteomes" id="UP000095286"/>
    </source>
</evidence>
<organism evidence="1 2">
    <name type="scientific">Rhabditophanes sp. KR3021</name>
    <dbReference type="NCBI Taxonomy" id="114890"/>
    <lineage>
        <taxon>Eukaryota</taxon>
        <taxon>Metazoa</taxon>
        <taxon>Ecdysozoa</taxon>
        <taxon>Nematoda</taxon>
        <taxon>Chromadorea</taxon>
        <taxon>Rhabditida</taxon>
        <taxon>Tylenchina</taxon>
        <taxon>Panagrolaimomorpha</taxon>
        <taxon>Strongyloidoidea</taxon>
        <taxon>Alloionematidae</taxon>
        <taxon>Rhabditophanes</taxon>
    </lineage>
</organism>
<accession>A0AC35TUE1</accession>
<dbReference type="WBParaSite" id="RSKR_0000462550.1">
    <property type="protein sequence ID" value="RSKR_0000462550.1"/>
    <property type="gene ID" value="RSKR_0000462550"/>
</dbReference>
<proteinExistence type="predicted"/>
<protein>
    <submittedName>
        <fullName evidence="2">F-box domain-containing protein</fullName>
    </submittedName>
</protein>
<reference evidence="2" key="1">
    <citation type="submission" date="2016-11" db="UniProtKB">
        <authorList>
            <consortium name="WormBaseParasite"/>
        </authorList>
    </citation>
    <scope>IDENTIFICATION</scope>
    <source>
        <strain evidence="2">KR3021</strain>
    </source>
</reference>
<sequence length="171" mass="20184">MTEIKPRELNELPKDVLIEIFIKIEPKALVGTCFAICKLWYHILNEDAFWIMLATKEKCRQLLPPKQLLPVIRNDFSLARMYAKRPFNRNLIANELFTCNGWKRGFFHEHIFDPNQCYFINPPAGVASLYWPITNCIHINDFSLSQFFYFKDIGIDHNVIKKYKPTITMIV</sequence>
<dbReference type="Proteomes" id="UP000095286">
    <property type="component" value="Unplaced"/>
</dbReference>
<evidence type="ECO:0000313" key="2">
    <source>
        <dbReference type="WBParaSite" id="RSKR_0000462550.1"/>
    </source>
</evidence>
<name>A0AC35TUE1_9BILA</name>